<dbReference type="Pfam" id="PF00349">
    <property type="entry name" value="Hexokinase_1"/>
    <property type="match status" value="1"/>
</dbReference>
<dbReference type="GO" id="GO:0006006">
    <property type="term" value="P:glucose metabolic process"/>
    <property type="evidence" value="ECO:0007669"/>
    <property type="project" value="TreeGrafter"/>
</dbReference>
<proteinExistence type="inferred from homology"/>
<dbReference type="InterPro" id="IPR022672">
    <property type="entry name" value="Hexokinase_N"/>
</dbReference>
<organism evidence="9 10">
    <name type="scientific">Jimgerdemannia flammicorona</name>
    <dbReference type="NCBI Taxonomy" id="994334"/>
    <lineage>
        <taxon>Eukaryota</taxon>
        <taxon>Fungi</taxon>
        <taxon>Fungi incertae sedis</taxon>
        <taxon>Mucoromycota</taxon>
        <taxon>Mucoromycotina</taxon>
        <taxon>Endogonomycetes</taxon>
        <taxon>Endogonales</taxon>
        <taxon>Endogonaceae</taxon>
        <taxon>Jimgerdemannia</taxon>
    </lineage>
</organism>
<dbReference type="GO" id="GO:0005536">
    <property type="term" value="F:D-glucose binding"/>
    <property type="evidence" value="ECO:0007669"/>
    <property type="project" value="InterPro"/>
</dbReference>
<keyword evidence="4 6" id="KW-0418">Kinase</keyword>
<evidence type="ECO:0000256" key="5">
    <source>
        <dbReference type="ARBA" id="ARBA00022840"/>
    </source>
</evidence>
<gene>
    <name evidence="9" type="ORF">BC938DRAFT_477075</name>
</gene>
<dbReference type="PRINTS" id="PR00475">
    <property type="entry name" value="HEXOKINASE"/>
</dbReference>
<dbReference type="UniPathway" id="UPA00109">
    <property type="reaction ID" value="UER00180"/>
</dbReference>
<reference evidence="9 10" key="1">
    <citation type="journal article" date="2018" name="New Phytol.">
        <title>Phylogenomics of Endogonaceae and evolution of mycorrhizas within Mucoromycota.</title>
        <authorList>
            <person name="Chang Y."/>
            <person name="Desiro A."/>
            <person name="Na H."/>
            <person name="Sandor L."/>
            <person name="Lipzen A."/>
            <person name="Clum A."/>
            <person name="Barry K."/>
            <person name="Grigoriev I.V."/>
            <person name="Martin F.M."/>
            <person name="Stajich J.E."/>
            <person name="Smith M.E."/>
            <person name="Bonito G."/>
            <person name="Spatafora J.W."/>
        </authorList>
    </citation>
    <scope>NUCLEOTIDE SEQUENCE [LARGE SCALE GENOMIC DNA]</scope>
    <source>
        <strain evidence="9 10">AD002</strain>
    </source>
</reference>
<dbReference type="PANTHER" id="PTHR19443:SF30">
    <property type="entry name" value="GLUCOKINASE-1-RELATED"/>
    <property type="match status" value="1"/>
</dbReference>
<evidence type="ECO:0000256" key="3">
    <source>
        <dbReference type="ARBA" id="ARBA00022741"/>
    </source>
</evidence>
<name>A0A433QPT6_9FUNG</name>
<dbReference type="GO" id="GO:0006096">
    <property type="term" value="P:glycolytic process"/>
    <property type="evidence" value="ECO:0007669"/>
    <property type="project" value="UniProtKB-UniPathway"/>
</dbReference>
<evidence type="ECO:0000313" key="10">
    <source>
        <dbReference type="Proteomes" id="UP000274822"/>
    </source>
</evidence>
<keyword evidence="5 6" id="KW-0067">ATP-binding</keyword>
<dbReference type="Pfam" id="PF03727">
    <property type="entry name" value="Hexokinase_2"/>
    <property type="match status" value="1"/>
</dbReference>
<dbReference type="PROSITE" id="PS51748">
    <property type="entry name" value="HEXOKINASE_2"/>
    <property type="match status" value="1"/>
</dbReference>
<dbReference type="GO" id="GO:0005829">
    <property type="term" value="C:cytosol"/>
    <property type="evidence" value="ECO:0007669"/>
    <property type="project" value="TreeGrafter"/>
</dbReference>
<dbReference type="GO" id="GO:0005739">
    <property type="term" value="C:mitochondrion"/>
    <property type="evidence" value="ECO:0007669"/>
    <property type="project" value="TreeGrafter"/>
</dbReference>
<feature type="domain" description="Hexokinase N-terminal" evidence="7">
    <location>
        <begin position="87"/>
        <end position="280"/>
    </location>
</feature>
<dbReference type="SUPFAM" id="SSF53067">
    <property type="entry name" value="Actin-like ATPase domain"/>
    <property type="match status" value="2"/>
</dbReference>
<dbReference type="Proteomes" id="UP000274822">
    <property type="component" value="Unassembled WGS sequence"/>
</dbReference>
<dbReference type="Gene3D" id="3.40.367.20">
    <property type="match status" value="1"/>
</dbReference>
<sequence length="565" mass="63672">SNLAIEIYKLYIYIYISIFVAWRRPVLLHLITPSPSFPKRQLSYPNKMAPPSRNNSIKPPFLALKTRRPAVVLPHIAHATPMQQAAIAELERQFALTEEVCRELGHSFLQEMKKGLKKDDQMLKMLPSYVTGYPTGEEQGTYLALEISGMDVYVCQVKLKGERGKLSINQYQYRIPEDLTNGEDVSVVLDYLTDCVADFLSRVGSQDLFVYSMGLSFGFPVHQVGLNKGKMLEWGHGFYYPNVVGRDIVELLHQSFGRKGLAVRIVALANDPAGFMRRLRYALSLCMWKLHTSITYSVCTLLAHAYQHPTTRVGIVHGAGTNCAYYETRSNFSKMTSSFNSEDDTIINTEWGGFDDDERVRLPFTFYDRKLDRESNNPHAQVFEKMASGMYLGEIVRYVILHFVDCNLLFQGKGSVELNTPYAFNTSYMYVCEADGTEELDDVWTVLVKMLRIPNSTQADRGIVKKICEIVGSRSAKLLATMLAAILSHTMEHGSGVDQEKCTIAVSGDMYEAYPSYHLRVCESLNLLLGEEMGSRLNIGMIVYSRLVGCAIVAMMAEKKQGTVL</sequence>
<dbReference type="GO" id="GO:0005524">
    <property type="term" value="F:ATP binding"/>
    <property type="evidence" value="ECO:0007669"/>
    <property type="project" value="UniProtKB-UniRule"/>
</dbReference>
<dbReference type="InterPro" id="IPR001312">
    <property type="entry name" value="Hexokinase"/>
</dbReference>
<keyword evidence="3 6" id="KW-0547">Nucleotide-binding</keyword>
<dbReference type="PANTHER" id="PTHR19443">
    <property type="entry name" value="HEXOKINASE"/>
    <property type="match status" value="1"/>
</dbReference>
<evidence type="ECO:0000256" key="6">
    <source>
        <dbReference type="RuleBase" id="RU362007"/>
    </source>
</evidence>
<evidence type="ECO:0000259" key="8">
    <source>
        <dbReference type="Pfam" id="PF03727"/>
    </source>
</evidence>
<dbReference type="EMBL" id="RBNJ01002604">
    <property type="protein sequence ID" value="RUS31780.1"/>
    <property type="molecule type" value="Genomic_DNA"/>
</dbReference>
<dbReference type="GO" id="GO:0008865">
    <property type="term" value="F:fructokinase activity"/>
    <property type="evidence" value="ECO:0007669"/>
    <property type="project" value="TreeGrafter"/>
</dbReference>
<evidence type="ECO:0000256" key="4">
    <source>
        <dbReference type="ARBA" id="ARBA00022777"/>
    </source>
</evidence>
<protein>
    <recommendedName>
        <fullName evidence="6">Phosphotransferase</fullName>
        <ecNumber evidence="6">2.7.1.-</ecNumber>
    </recommendedName>
</protein>
<comment type="similarity">
    <text evidence="1 6">Belongs to the hexokinase family.</text>
</comment>
<dbReference type="GO" id="GO:0001678">
    <property type="term" value="P:intracellular glucose homeostasis"/>
    <property type="evidence" value="ECO:0007669"/>
    <property type="project" value="InterPro"/>
</dbReference>
<dbReference type="AlphaFoldDB" id="A0A433QPT6"/>
<evidence type="ECO:0000313" key="9">
    <source>
        <dbReference type="EMBL" id="RUS31780.1"/>
    </source>
</evidence>
<accession>A0A433QPT6</accession>
<keyword evidence="6" id="KW-0324">Glycolysis</keyword>
<feature type="non-terminal residue" evidence="9">
    <location>
        <position position="1"/>
    </location>
</feature>
<dbReference type="GO" id="GO:0004340">
    <property type="term" value="F:glucokinase activity"/>
    <property type="evidence" value="ECO:0007669"/>
    <property type="project" value="TreeGrafter"/>
</dbReference>
<feature type="domain" description="Hexokinase C-terminal" evidence="8">
    <location>
        <begin position="312"/>
        <end position="556"/>
    </location>
</feature>
<keyword evidence="2 6" id="KW-0808">Transferase</keyword>
<dbReference type="EC" id="2.7.1.-" evidence="6"/>
<dbReference type="Gene3D" id="3.30.420.40">
    <property type="match status" value="1"/>
</dbReference>
<dbReference type="Gene3D" id="1.10.287.1250">
    <property type="match status" value="1"/>
</dbReference>
<evidence type="ECO:0000259" key="7">
    <source>
        <dbReference type="Pfam" id="PF00349"/>
    </source>
</evidence>
<dbReference type="InterPro" id="IPR022673">
    <property type="entry name" value="Hexokinase_C"/>
</dbReference>
<comment type="caution">
    <text evidence="9">The sequence shown here is derived from an EMBL/GenBank/DDBJ whole genome shotgun (WGS) entry which is preliminary data.</text>
</comment>
<evidence type="ECO:0000256" key="2">
    <source>
        <dbReference type="ARBA" id="ARBA00022679"/>
    </source>
</evidence>
<keyword evidence="10" id="KW-1185">Reference proteome</keyword>
<evidence type="ECO:0000256" key="1">
    <source>
        <dbReference type="ARBA" id="ARBA00009225"/>
    </source>
</evidence>
<dbReference type="InterPro" id="IPR043129">
    <property type="entry name" value="ATPase_NBD"/>
</dbReference>